<accession>A0ABD4T298</accession>
<evidence type="ECO:0000313" key="3">
    <source>
        <dbReference type="Proteomes" id="UP000031561"/>
    </source>
</evidence>
<evidence type="ECO:0000256" key="1">
    <source>
        <dbReference type="SAM" id="SignalP"/>
    </source>
</evidence>
<reference evidence="2 3" key="1">
    <citation type="journal article" date="2015" name="Genome Announc.">
        <title>Draft Genome Sequence of Filamentous Marine Cyanobacterium Lyngbya confervoides Strain BDU141951.</title>
        <authorList>
            <person name="Chandrababunaidu M.M."/>
            <person name="Sen D."/>
            <person name="Tripathy S."/>
        </authorList>
    </citation>
    <scope>NUCLEOTIDE SEQUENCE [LARGE SCALE GENOMIC DNA]</scope>
    <source>
        <strain evidence="2 3">BDU141951</strain>
    </source>
</reference>
<name>A0ABD4T298_9CYAN</name>
<feature type="signal peptide" evidence="1">
    <location>
        <begin position="1"/>
        <end position="23"/>
    </location>
</feature>
<keyword evidence="3" id="KW-1185">Reference proteome</keyword>
<comment type="caution">
    <text evidence="2">The sequence shown here is derived from an EMBL/GenBank/DDBJ whole genome shotgun (WGS) entry which is preliminary data.</text>
</comment>
<dbReference type="PANTHER" id="PTHR35841">
    <property type="entry name" value="PHOSPHONATES-BINDING PERIPLASMIC PROTEIN"/>
    <property type="match status" value="1"/>
</dbReference>
<proteinExistence type="predicted"/>
<dbReference type="PROSITE" id="PS51257">
    <property type="entry name" value="PROKAR_LIPOPROTEIN"/>
    <property type="match status" value="1"/>
</dbReference>
<dbReference type="RefSeq" id="WP_166274630.1">
    <property type="nucleotide sequence ID" value="NZ_JTHE03000044.1"/>
</dbReference>
<dbReference type="Pfam" id="PF12974">
    <property type="entry name" value="Phosphonate-bd"/>
    <property type="match status" value="1"/>
</dbReference>
<protein>
    <submittedName>
        <fullName evidence="2">Phosphate/phosphite/phosphonate ABC transporter substrate-binding protein</fullName>
    </submittedName>
</protein>
<evidence type="ECO:0000313" key="2">
    <source>
        <dbReference type="EMBL" id="MCM1982702.1"/>
    </source>
</evidence>
<dbReference type="Proteomes" id="UP000031561">
    <property type="component" value="Unassembled WGS sequence"/>
</dbReference>
<gene>
    <name evidence="2" type="ORF">QQ91_0007685</name>
</gene>
<dbReference type="PANTHER" id="PTHR35841:SF1">
    <property type="entry name" value="PHOSPHONATES-BINDING PERIPLASMIC PROTEIN"/>
    <property type="match status" value="1"/>
</dbReference>
<feature type="chain" id="PRO_5044879118" evidence="1">
    <location>
        <begin position="24"/>
        <end position="282"/>
    </location>
</feature>
<dbReference type="AlphaFoldDB" id="A0ABD4T298"/>
<dbReference type="EMBL" id="JTHE03000044">
    <property type="protein sequence ID" value="MCM1982702.1"/>
    <property type="molecule type" value="Genomic_DNA"/>
</dbReference>
<dbReference type="Gene3D" id="3.40.190.10">
    <property type="entry name" value="Periplasmic binding protein-like II"/>
    <property type="match status" value="2"/>
</dbReference>
<sequence length="282" mass="30970">MIRRRFLVLGALALVSTACGNQAKSPSQLVVGVLSYGEGATSLEKHDGLKAHLAQSLKSIVQLEPALNEVQAIQQISQKSWDVVIAPPGLAAIAISQAQYSPVMPRVGANQEQRSILVVRQESPAKTLDNLGNQVVALGQEGSATGYYFPIYNLYGLTLSQVKFAATPKQVLEWVDKGEAEAGALSLQEFDLYKQEFDRDRFRILFRDSHPVPAGSILVSPNLSEETRQLLVKSLEKSPLQVLEDVGFAPNAAPPNYDYLIRVVKRVRPIAQRIRQQPAPLY</sequence>
<dbReference type="SUPFAM" id="SSF53850">
    <property type="entry name" value="Periplasmic binding protein-like II"/>
    <property type="match status" value="1"/>
</dbReference>
<organism evidence="2 3">
    <name type="scientific">Lyngbya confervoides BDU141951</name>
    <dbReference type="NCBI Taxonomy" id="1574623"/>
    <lineage>
        <taxon>Bacteria</taxon>
        <taxon>Bacillati</taxon>
        <taxon>Cyanobacteriota</taxon>
        <taxon>Cyanophyceae</taxon>
        <taxon>Oscillatoriophycideae</taxon>
        <taxon>Oscillatoriales</taxon>
        <taxon>Microcoleaceae</taxon>
        <taxon>Lyngbya</taxon>
    </lineage>
</organism>
<keyword evidence="1" id="KW-0732">Signal</keyword>